<sequence>MGVSLLLRVLCKRPRHPAPATELTSAYRLDHLPLDEIARYRTAFGFDDARIPLTWWYLPAQRAHLATMLAPGFPFRIAGLVHMDNALRAHCEPVPGQALLIETVLRFPPPSSSGALRCVLETTGSADGEPVFSCTSTYLVRRGAGGGKRHEDAAAPQGPALAQWRLDAAAGRRYARLSGDWNPIHLAGWSARLMGMRAPIIHGMHTLAAGCAALEQETGKHARAIDCRFRMPVALGSSVSLSFDAAAREFVVAAGGKPAVTGSIMLA</sequence>
<dbReference type="CDD" id="cd03441">
    <property type="entry name" value="R_hydratase_like"/>
    <property type="match status" value="1"/>
</dbReference>
<protein>
    <recommendedName>
        <fullName evidence="1">MaoC-like domain-containing protein</fullName>
    </recommendedName>
</protein>
<keyword evidence="3" id="KW-1185">Reference proteome</keyword>
<evidence type="ECO:0000313" key="3">
    <source>
        <dbReference type="Proteomes" id="UP001179361"/>
    </source>
</evidence>
<dbReference type="SUPFAM" id="SSF54637">
    <property type="entry name" value="Thioesterase/thiol ester dehydrase-isomerase"/>
    <property type="match status" value="2"/>
</dbReference>
<dbReference type="Proteomes" id="UP001179361">
    <property type="component" value="Unassembled WGS sequence"/>
</dbReference>
<accession>A0ABS8Q270</accession>
<dbReference type="EMBL" id="JAJNOC010000001">
    <property type="protein sequence ID" value="MCD2515846.1"/>
    <property type="molecule type" value="Genomic_DNA"/>
</dbReference>
<evidence type="ECO:0000313" key="2">
    <source>
        <dbReference type="EMBL" id="MCD2515846.1"/>
    </source>
</evidence>
<evidence type="ECO:0000259" key="1">
    <source>
        <dbReference type="Pfam" id="PF01575"/>
    </source>
</evidence>
<comment type="caution">
    <text evidence="2">The sequence shown here is derived from an EMBL/GenBank/DDBJ whole genome shotgun (WGS) entry which is preliminary data.</text>
</comment>
<reference evidence="2" key="1">
    <citation type="submission" date="2021-11" db="EMBL/GenBank/DDBJ databases">
        <title>The complete genome of Massilia sp sp. G4R7.</title>
        <authorList>
            <person name="Liu L."/>
            <person name="Yue J."/>
            <person name="Yuan J."/>
            <person name="Yang F."/>
            <person name="Li L."/>
        </authorList>
    </citation>
    <scope>NUCLEOTIDE SEQUENCE</scope>
    <source>
        <strain evidence="2">G4R7</strain>
    </source>
</reference>
<dbReference type="RefSeq" id="WP_231057142.1">
    <property type="nucleotide sequence ID" value="NZ_JAJNOC010000001.1"/>
</dbReference>
<dbReference type="InterPro" id="IPR029069">
    <property type="entry name" value="HotDog_dom_sf"/>
</dbReference>
<dbReference type="PANTHER" id="PTHR43841">
    <property type="entry name" value="3-HYDROXYACYL-THIOESTER DEHYDRATASE HTDX-RELATED"/>
    <property type="match status" value="1"/>
</dbReference>
<dbReference type="Pfam" id="PF01575">
    <property type="entry name" value="MaoC_dehydratas"/>
    <property type="match status" value="1"/>
</dbReference>
<dbReference type="Gene3D" id="3.10.129.10">
    <property type="entry name" value="Hotdog Thioesterase"/>
    <property type="match status" value="1"/>
</dbReference>
<gene>
    <name evidence="2" type="ORF">LQ564_05895</name>
</gene>
<organism evidence="2 3">
    <name type="scientific">Massilia phyllostachyos</name>
    <dbReference type="NCBI Taxonomy" id="2898585"/>
    <lineage>
        <taxon>Bacteria</taxon>
        <taxon>Pseudomonadati</taxon>
        <taxon>Pseudomonadota</taxon>
        <taxon>Betaproteobacteria</taxon>
        <taxon>Burkholderiales</taxon>
        <taxon>Oxalobacteraceae</taxon>
        <taxon>Telluria group</taxon>
        <taxon>Massilia</taxon>
    </lineage>
</organism>
<dbReference type="InterPro" id="IPR002539">
    <property type="entry name" value="MaoC-like_dom"/>
</dbReference>
<feature type="domain" description="MaoC-like" evidence="1">
    <location>
        <begin position="170"/>
        <end position="242"/>
    </location>
</feature>
<proteinExistence type="predicted"/>
<dbReference type="PANTHER" id="PTHR43841:SF3">
    <property type="entry name" value="(3R)-HYDROXYACYL-ACP DEHYDRATASE SUBUNIT HADB"/>
    <property type="match status" value="1"/>
</dbReference>
<name>A0ABS8Q270_9BURK</name>